<sequence length="209" mass="23288">MSISRTCHVWYLLVVLLTLLAEANKISTIEAHGKGLVHSCIGLNQSEIELCGMVEVNGDIMANEGNCAVEDCRETCCSSVNKCFNTNFFTTSRIDCVASRLNHKFGSCCKIKQRNYNKCNELYCLLMLIYKNCSAKVIYTAGALGIGVATTGLYMLTISKKTEEELFDSSYDDEDDPLINIKDVNPHLDVKKIIATDGNDVFWDDKQNL</sequence>
<keyword evidence="1" id="KW-1133">Transmembrane helix</keyword>
<evidence type="ECO:0000256" key="2">
    <source>
        <dbReference type="SAM" id="SignalP"/>
    </source>
</evidence>
<dbReference type="RefSeq" id="XP_009690269.1">
    <property type="nucleotide sequence ID" value="XM_009691974.1"/>
</dbReference>
<reference evidence="3 4" key="1">
    <citation type="journal article" date="2012" name="MBio">
        <title>Comparative genome analysis of three eukaryotic parasites with differing abilities to transform leukocytes reveals key mediators of Theileria-induced leukocyte transformation.</title>
        <authorList>
            <person name="Hayashida K."/>
            <person name="Hara Y."/>
            <person name="Abe T."/>
            <person name="Yamasaki C."/>
            <person name="Toyoda A."/>
            <person name="Kosuge T."/>
            <person name="Suzuki Y."/>
            <person name="Sato Y."/>
            <person name="Kawashima S."/>
            <person name="Katayama T."/>
            <person name="Wakaguri H."/>
            <person name="Inoue N."/>
            <person name="Homma K."/>
            <person name="Tada-Umezaki M."/>
            <person name="Yagi Y."/>
            <person name="Fujii Y."/>
            <person name="Habara T."/>
            <person name="Kanehisa M."/>
            <person name="Watanabe H."/>
            <person name="Ito K."/>
            <person name="Gojobori T."/>
            <person name="Sugawara H."/>
            <person name="Imanishi T."/>
            <person name="Weir W."/>
            <person name="Gardner M."/>
            <person name="Pain A."/>
            <person name="Shiels B."/>
            <person name="Hattori M."/>
            <person name="Nene V."/>
            <person name="Sugimoto C."/>
        </authorList>
    </citation>
    <scope>NUCLEOTIDE SEQUENCE [LARGE SCALE GENOMIC DNA]</scope>
    <source>
        <strain evidence="3 4">Shintoku</strain>
    </source>
</reference>
<feature type="transmembrane region" description="Helical" evidence="1">
    <location>
        <begin position="137"/>
        <end position="156"/>
    </location>
</feature>
<keyword evidence="1" id="KW-0472">Membrane</keyword>
<keyword evidence="2" id="KW-0732">Signal</keyword>
<keyword evidence="4" id="KW-1185">Reference proteome</keyword>
<dbReference type="OMA" id="YFIVSMG"/>
<name>J4C809_THEOR</name>
<evidence type="ECO:0000313" key="4">
    <source>
        <dbReference type="Proteomes" id="UP000003786"/>
    </source>
</evidence>
<dbReference type="KEGG" id="tot:TOT_020000235"/>
<dbReference type="AlphaFoldDB" id="J4C809"/>
<evidence type="ECO:0000313" key="3">
    <source>
        <dbReference type="EMBL" id="BAM39968.1"/>
    </source>
</evidence>
<dbReference type="OrthoDB" id="361847at2759"/>
<proteinExistence type="predicted"/>
<dbReference type="eggNOG" id="ENOG502QWWM">
    <property type="taxonomic scope" value="Eukaryota"/>
</dbReference>
<protein>
    <submittedName>
        <fullName evidence="3">Uncharacterized protein</fullName>
    </submittedName>
</protein>
<feature type="signal peptide" evidence="2">
    <location>
        <begin position="1"/>
        <end position="23"/>
    </location>
</feature>
<feature type="chain" id="PRO_5003777874" evidence="2">
    <location>
        <begin position="24"/>
        <end position="209"/>
    </location>
</feature>
<dbReference type="VEuPathDB" id="PiroplasmaDB:TOT_020000235"/>
<gene>
    <name evidence="3" type="ORF">TOT_020000235</name>
</gene>
<dbReference type="GeneID" id="20714402"/>
<dbReference type="EMBL" id="AP011947">
    <property type="protein sequence ID" value="BAM39968.1"/>
    <property type="molecule type" value="Genomic_DNA"/>
</dbReference>
<keyword evidence="1" id="KW-0812">Transmembrane</keyword>
<evidence type="ECO:0000256" key="1">
    <source>
        <dbReference type="SAM" id="Phobius"/>
    </source>
</evidence>
<organism evidence="3 4">
    <name type="scientific">Theileria orientalis strain Shintoku</name>
    <dbReference type="NCBI Taxonomy" id="869250"/>
    <lineage>
        <taxon>Eukaryota</taxon>
        <taxon>Sar</taxon>
        <taxon>Alveolata</taxon>
        <taxon>Apicomplexa</taxon>
        <taxon>Aconoidasida</taxon>
        <taxon>Piroplasmida</taxon>
        <taxon>Theileriidae</taxon>
        <taxon>Theileria</taxon>
    </lineage>
</organism>
<accession>J4C809</accession>
<dbReference type="Proteomes" id="UP000003786">
    <property type="component" value="Chromosome 2"/>
</dbReference>